<comment type="function">
    <text evidence="8">Claudins function as major constituents of the tight junction complexes that regulate the permeability of epithelia.</text>
</comment>
<dbReference type="PANTHER" id="PTHR12002">
    <property type="entry name" value="CLAUDIN"/>
    <property type="match status" value="1"/>
</dbReference>
<dbReference type="Proteomes" id="UP001221898">
    <property type="component" value="Unassembled WGS sequence"/>
</dbReference>
<evidence type="ECO:0000313" key="9">
    <source>
        <dbReference type="EMBL" id="KAJ8389756.1"/>
    </source>
</evidence>
<protein>
    <recommendedName>
        <fullName evidence="8">Claudin</fullName>
    </recommendedName>
</protein>
<dbReference type="InterPro" id="IPR004031">
    <property type="entry name" value="PMP22/EMP/MP20/Claudin"/>
</dbReference>
<sequence length="142" mass="15918">MSYWEVVMYAEIGCFVLCVSGWVLVCSTMPTESWTFHTLDGVVLTTPIYFSNLWKDCLTDSTGVSDCKEFPSLLALNHSRVGTRAMCFNSRGWQLPSQAHRRPVTKKGDPPNSGSLPYGLAPGIRRLAQRGKWSLLGLWTWS</sequence>
<keyword evidence="3 8" id="KW-1003">Cell membrane</keyword>
<evidence type="ECO:0000256" key="4">
    <source>
        <dbReference type="ARBA" id="ARBA00022692"/>
    </source>
</evidence>
<dbReference type="PROSITE" id="PS01346">
    <property type="entry name" value="CLAUDIN"/>
    <property type="match status" value="1"/>
</dbReference>
<keyword evidence="4 8" id="KW-0812">Transmembrane</keyword>
<dbReference type="EMBL" id="JAINUG010000178">
    <property type="protein sequence ID" value="KAJ8389756.1"/>
    <property type="molecule type" value="Genomic_DNA"/>
</dbReference>
<keyword evidence="7 8" id="KW-0472">Membrane</keyword>
<comment type="similarity">
    <text evidence="1 8">Belongs to the claudin family.</text>
</comment>
<evidence type="ECO:0000313" key="10">
    <source>
        <dbReference type="Proteomes" id="UP001221898"/>
    </source>
</evidence>
<accession>A0AAD7WAB6</accession>
<dbReference type="Gene3D" id="1.20.140.150">
    <property type="match status" value="1"/>
</dbReference>
<dbReference type="Pfam" id="PF00822">
    <property type="entry name" value="PMP22_Claudin"/>
    <property type="match status" value="1"/>
</dbReference>
<evidence type="ECO:0000256" key="5">
    <source>
        <dbReference type="ARBA" id="ARBA00022949"/>
    </source>
</evidence>
<proteinExistence type="inferred from homology"/>
<dbReference type="AlphaFoldDB" id="A0AAD7WAB6"/>
<organism evidence="9 10">
    <name type="scientific">Aldrovandia affinis</name>
    <dbReference type="NCBI Taxonomy" id="143900"/>
    <lineage>
        <taxon>Eukaryota</taxon>
        <taxon>Metazoa</taxon>
        <taxon>Chordata</taxon>
        <taxon>Craniata</taxon>
        <taxon>Vertebrata</taxon>
        <taxon>Euteleostomi</taxon>
        <taxon>Actinopterygii</taxon>
        <taxon>Neopterygii</taxon>
        <taxon>Teleostei</taxon>
        <taxon>Notacanthiformes</taxon>
        <taxon>Halosauridae</taxon>
        <taxon>Aldrovandia</taxon>
    </lineage>
</organism>
<evidence type="ECO:0000256" key="2">
    <source>
        <dbReference type="ARBA" id="ARBA00022427"/>
    </source>
</evidence>
<evidence type="ECO:0000256" key="3">
    <source>
        <dbReference type="ARBA" id="ARBA00022475"/>
    </source>
</evidence>
<keyword evidence="10" id="KW-1185">Reference proteome</keyword>
<dbReference type="GO" id="GO:0005886">
    <property type="term" value="C:plasma membrane"/>
    <property type="evidence" value="ECO:0007669"/>
    <property type="project" value="UniProtKB-SubCell"/>
</dbReference>
<comment type="caution">
    <text evidence="8">Lacks conserved residue(s) required for the propagation of feature annotation.</text>
</comment>
<dbReference type="GO" id="GO:0005923">
    <property type="term" value="C:bicellular tight junction"/>
    <property type="evidence" value="ECO:0007669"/>
    <property type="project" value="UniProtKB-SubCell"/>
</dbReference>
<feature type="transmembrane region" description="Helical" evidence="8">
    <location>
        <begin position="6"/>
        <end position="25"/>
    </location>
</feature>
<name>A0AAD7WAB6_9TELE</name>
<evidence type="ECO:0000256" key="7">
    <source>
        <dbReference type="ARBA" id="ARBA00023136"/>
    </source>
</evidence>
<gene>
    <name evidence="9" type="ORF">AAFF_G00114620</name>
</gene>
<keyword evidence="5 8" id="KW-0965">Cell junction</keyword>
<dbReference type="InterPro" id="IPR017974">
    <property type="entry name" value="Claudin_CS"/>
</dbReference>
<dbReference type="InterPro" id="IPR006187">
    <property type="entry name" value="Claudin"/>
</dbReference>
<keyword evidence="6 8" id="KW-1133">Transmembrane helix</keyword>
<reference evidence="9" key="1">
    <citation type="journal article" date="2023" name="Science">
        <title>Genome structures resolve the early diversification of teleost fishes.</title>
        <authorList>
            <person name="Parey E."/>
            <person name="Louis A."/>
            <person name="Montfort J."/>
            <person name="Bouchez O."/>
            <person name="Roques C."/>
            <person name="Iampietro C."/>
            <person name="Lluch J."/>
            <person name="Castinel A."/>
            <person name="Donnadieu C."/>
            <person name="Desvignes T."/>
            <person name="Floi Bucao C."/>
            <person name="Jouanno E."/>
            <person name="Wen M."/>
            <person name="Mejri S."/>
            <person name="Dirks R."/>
            <person name="Jansen H."/>
            <person name="Henkel C."/>
            <person name="Chen W.J."/>
            <person name="Zahm M."/>
            <person name="Cabau C."/>
            <person name="Klopp C."/>
            <person name="Thompson A.W."/>
            <person name="Robinson-Rechavi M."/>
            <person name="Braasch I."/>
            <person name="Lecointre G."/>
            <person name="Bobe J."/>
            <person name="Postlethwait J.H."/>
            <person name="Berthelot C."/>
            <person name="Roest Crollius H."/>
            <person name="Guiguen Y."/>
        </authorList>
    </citation>
    <scope>NUCLEOTIDE SEQUENCE</scope>
    <source>
        <strain evidence="9">NC1722</strain>
    </source>
</reference>
<evidence type="ECO:0000256" key="8">
    <source>
        <dbReference type="RuleBase" id="RU060637"/>
    </source>
</evidence>
<comment type="caution">
    <text evidence="9">The sequence shown here is derived from an EMBL/GenBank/DDBJ whole genome shotgun (WGS) entry which is preliminary data.</text>
</comment>
<evidence type="ECO:0000256" key="6">
    <source>
        <dbReference type="ARBA" id="ARBA00022989"/>
    </source>
</evidence>
<evidence type="ECO:0000256" key="1">
    <source>
        <dbReference type="ARBA" id="ARBA00008295"/>
    </source>
</evidence>
<keyword evidence="2 8" id="KW-0796">Tight junction</keyword>
<comment type="subcellular location">
    <subcellularLocation>
        <location evidence="8">Cell junction</location>
        <location evidence="8">Tight junction</location>
    </subcellularLocation>
    <subcellularLocation>
        <location evidence="8">Cell membrane</location>
        <topology evidence="8">Multi-pass membrane protein</topology>
    </subcellularLocation>
</comment>
<dbReference type="GO" id="GO:0005198">
    <property type="term" value="F:structural molecule activity"/>
    <property type="evidence" value="ECO:0007669"/>
    <property type="project" value="InterPro"/>
</dbReference>